<evidence type="ECO:0000256" key="1">
    <source>
        <dbReference type="SAM" id="MobiDB-lite"/>
    </source>
</evidence>
<dbReference type="Proteomes" id="UP000075880">
    <property type="component" value="Unassembled WGS sequence"/>
</dbReference>
<accession>A0AAG5CUU4</accession>
<keyword evidence="3" id="KW-1185">Reference proteome</keyword>
<reference evidence="2" key="1">
    <citation type="submission" date="2024-04" db="UniProtKB">
        <authorList>
            <consortium name="EnsemblMetazoa"/>
        </authorList>
    </citation>
    <scope>IDENTIFICATION</scope>
    <source>
        <strain evidence="2">EBRO</strain>
    </source>
</reference>
<evidence type="ECO:0000313" key="2">
    <source>
        <dbReference type="EnsemblMetazoa" id="ENSAATROPP002289"/>
    </source>
</evidence>
<name>A0AAG5CUU4_ANOAO</name>
<protein>
    <submittedName>
        <fullName evidence="2">Uncharacterized protein</fullName>
    </submittedName>
</protein>
<feature type="region of interest" description="Disordered" evidence="1">
    <location>
        <begin position="1"/>
        <end position="59"/>
    </location>
</feature>
<evidence type="ECO:0000313" key="3">
    <source>
        <dbReference type="Proteomes" id="UP000075880"/>
    </source>
</evidence>
<dbReference type="EnsemblMetazoa" id="ENSAATROPT002388">
    <property type="protein sequence ID" value="ENSAATROPP002289"/>
    <property type="gene ID" value="ENSAATROPG001881"/>
</dbReference>
<organism evidence="2 3">
    <name type="scientific">Anopheles atroparvus</name>
    <name type="common">European mosquito</name>
    <dbReference type="NCBI Taxonomy" id="41427"/>
    <lineage>
        <taxon>Eukaryota</taxon>
        <taxon>Metazoa</taxon>
        <taxon>Ecdysozoa</taxon>
        <taxon>Arthropoda</taxon>
        <taxon>Hexapoda</taxon>
        <taxon>Insecta</taxon>
        <taxon>Pterygota</taxon>
        <taxon>Neoptera</taxon>
        <taxon>Endopterygota</taxon>
        <taxon>Diptera</taxon>
        <taxon>Nematocera</taxon>
        <taxon>Culicoidea</taxon>
        <taxon>Culicidae</taxon>
        <taxon>Anophelinae</taxon>
        <taxon>Anopheles</taxon>
    </lineage>
</organism>
<feature type="compositionally biased region" description="Polar residues" evidence="1">
    <location>
        <begin position="1"/>
        <end position="11"/>
    </location>
</feature>
<sequence>MISPEQDSPPKTASRKHVQHVGRSVSTASSRADEYPPSTLPFRAAPNSPPGGCAERSRGKQVWAECTDRPDSRREAFQSKLPLLAPFHSLGNIVRPLLSSDSRCRREHRPFHR</sequence>
<proteinExistence type="predicted"/>
<dbReference type="AlphaFoldDB" id="A0AAG5CUU4"/>